<dbReference type="PANTHER" id="PTHR34580:SF3">
    <property type="entry name" value="PROTEIN PAFB"/>
    <property type="match status" value="1"/>
</dbReference>
<comment type="caution">
    <text evidence="3">The sequence shown here is derived from an EMBL/GenBank/DDBJ whole genome shotgun (WGS) entry which is preliminary data.</text>
</comment>
<dbReference type="PROSITE" id="PS52050">
    <property type="entry name" value="WYL"/>
    <property type="match status" value="1"/>
</dbReference>
<dbReference type="InterPro" id="IPR036388">
    <property type="entry name" value="WH-like_DNA-bd_sf"/>
</dbReference>
<accession>A0ABW3SET1</accession>
<evidence type="ECO:0000259" key="1">
    <source>
        <dbReference type="Pfam" id="PF08279"/>
    </source>
</evidence>
<dbReference type="Pfam" id="PF13280">
    <property type="entry name" value="WYL"/>
    <property type="match status" value="1"/>
</dbReference>
<dbReference type="SUPFAM" id="SSF46785">
    <property type="entry name" value="Winged helix' DNA-binding domain"/>
    <property type="match status" value="1"/>
</dbReference>
<evidence type="ECO:0000259" key="2">
    <source>
        <dbReference type="Pfam" id="PF13280"/>
    </source>
</evidence>
<feature type="domain" description="WYL" evidence="2">
    <location>
        <begin position="139"/>
        <end position="206"/>
    </location>
</feature>
<organism evidence="3 4">
    <name type="scientific">Paenibacillus timonensis</name>
    <dbReference type="NCBI Taxonomy" id="225915"/>
    <lineage>
        <taxon>Bacteria</taxon>
        <taxon>Bacillati</taxon>
        <taxon>Bacillota</taxon>
        <taxon>Bacilli</taxon>
        <taxon>Bacillales</taxon>
        <taxon>Paenibacillaceae</taxon>
        <taxon>Paenibacillus</taxon>
    </lineage>
</organism>
<dbReference type="InterPro" id="IPR026881">
    <property type="entry name" value="WYL_dom"/>
</dbReference>
<dbReference type="Pfam" id="PF08279">
    <property type="entry name" value="HTH_11"/>
    <property type="match status" value="1"/>
</dbReference>
<evidence type="ECO:0000313" key="4">
    <source>
        <dbReference type="Proteomes" id="UP001597211"/>
    </source>
</evidence>
<dbReference type="Proteomes" id="UP001597211">
    <property type="component" value="Unassembled WGS sequence"/>
</dbReference>
<reference evidence="4" key="1">
    <citation type="journal article" date="2019" name="Int. J. Syst. Evol. Microbiol.">
        <title>The Global Catalogue of Microorganisms (GCM) 10K type strain sequencing project: providing services to taxonomists for standard genome sequencing and annotation.</title>
        <authorList>
            <consortium name="The Broad Institute Genomics Platform"/>
            <consortium name="The Broad Institute Genome Sequencing Center for Infectious Disease"/>
            <person name="Wu L."/>
            <person name="Ma J."/>
        </authorList>
    </citation>
    <scope>NUCLEOTIDE SEQUENCE [LARGE SCALE GENOMIC DNA]</scope>
    <source>
        <strain evidence="4">CCUG 48216</strain>
    </source>
</reference>
<name>A0ABW3SET1_9BACL</name>
<dbReference type="InterPro" id="IPR036390">
    <property type="entry name" value="WH_DNA-bd_sf"/>
</dbReference>
<dbReference type="RefSeq" id="WP_240269643.1">
    <property type="nucleotide sequence ID" value="NZ_JAKSXN010000029.1"/>
</dbReference>
<keyword evidence="4" id="KW-1185">Reference proteome</keyword>
<evidence type="ECO:0000313" key="3">
    <source>
        <dbReference type="EMBL" id="MFD1182456.1"/>
    </source>
</evidence>
<dbReference type="InterPro" id="IPR013196">
    <property type="entry name" value="HTH_11"/>
</dbReference>
<dbReference type="Gene3D" id="1.10.10.10">
    <property type="entry name" value="Winged helix-like DNA-binding domain superfamily/Winged helix DNA-binding domain"/>
    <property type="match status" value="1"/>
</dbReference>
<protein>
    <submittedName>
        <fullName evidence="3">Helix-turn-helix transcriptional regulator</fullName>
    </submittedName>
</protein>
<proteinExistence type="predicted"/>
<dbReference type="PANTHER" id="PTHR34580">
    <property type="match status" value="1"/>
</dbReference>
<sequence>MSKADHMLSILWLLRSGRKITARQLADQLEVHIRTVYRCIDSLCASGVPIVADAGPGGGYRILGRFAESPLVFDAEEQKALVHASIFAREAGYPFSEALLRAVDKLKLYTNEEQLEQIERHGRGVSVIHPPVDELEQSFLQTLELASAEGRSLEMEYRGGKEAVAVVRLFDPYGIVHWKGIWYAVGFCRLRQRLRSFRVDRIKRLERSEERFDRPSDFSAKAFLLGNLLPESLEDASLLTVRIRGPEQALNELQRHWMFGHTLVRRNEEEAVFRMESASLHTYVPYYLLPYGKALTIIEPEVLIERMAEVSLAMAEHYQQMKKAGKAESEG</sequence>
<dbReference type="EMBL" id="JBHTKZ010000026">
    <property type="protein sequence ID" value="MFD1182456.1"/>
    <property type="molecule type" value="Genomic_DNA"/>
</dbReference>
<feature type="domain" description="Helix-turn-helix type 11" evidence="1">
    <location>
        <begin position="8"/>
        <end position="61"/>
    </location>
</feature>
<gene>
    <name evidence="3" type="ORF">ACFQ2Z_13905</name>
</gene>
<dbReference type="InterPro" id="IPR051534">
    <property type="entry name" value="CBASS_pafABC_assoc_protein"/>
</dbReference>